<evidence type="ECO:0000313" key="5">
    <source>
        <dbReference type="Proteomes" id="UP000325785"/>
    </source>
</evidence>
<dbReference type="RefSeq" id="WP_057812692.1">
    <property type="nucleotide sequence ID" value="NZ_CP031598.1"/>
</dbReference>
<evidence type="ECO:0000313" key="3">
    <source>
        <dbReference type="EMBL" id="QEW29053.1"/>
    </source>
</evidence>
<reference evidence="3 5" key="2">
    <citation type="submission" date="2018-08" db="EMBL/GenBank/DDBJ databases">
        <title>Genetic Globetrotter - A new plasmid hitch-hiking vast phylogenetic and geographic distances.</title>
        <authorList>
            <person name="Vollmers J."/>
            <person name="Petersen J."/>
        </authorList>
    </citation>
    <scope>NUCLEOTIDE SEQUENCE [LARGE SCALE GENOMIC DNA]</scope>
    <source>
        <strain evidence="3 5">DSM 26383</strain>
    </source>
</reference>
<keyword evidence="4" id="KW-1185">Reference proteome</keyword>
<dbReference type="PATRIC" id="fig|540747.5.peg.377"/>
<dbReference type="InterPro" id="IPR050931">
    <property type="entry name" value="Mito_Protein_Transport_Metaxin"/>
</dbReference>
<dbReference type="SFLD" id="SFLDS00019">
    <property type="entry name" value="Glutathione_Transferase_(cytos"/>
    <property type="match status" value="1"/>
</dbReference>
<dbReference type="PANTHER" id="PTHR12289:SF41">
    <property type="entry name" value="FAILED AXON CONNECTIONS-RELATED"/>
    <property type="match status" value="1"/>
</dbReference>
<gene>
    <name evidence="3" type="ORF">RIdsm_04895</name>
    <name evidence="2" type="ORF">XM52_01870</name>
</gene>
<dbReference type="Proteomes" id="UP000051401">
    <property type="component" value="Unassembled WGS sequence"/>
</dbReference>
<evidence type="ECO:0000259" key="1">
    <source>
        <dbReference type="Pfam" id="PF17172"/>
    </source>
</evidence>
<evidence type="ECO:0000313" key="4">
    <source>
        <dbReference type="Proteomes" id="UP000051401"/>
    </source>
</evidence>
<dbReference type="PANTHER" id="PTHR12289">
    <property type="entry name" value="METAXIN RELATED"/>
    <property type="match status" value="1"/>
</dbReference>
<dbReference type="InterPro" id="IPR036282">
    <property type="entry name" value="Glutathione-S-Trfase_C_sf"/>
</dbReference>
<dbReference type="STRING" id="540747.SAMN04488031_102607"/>
<dbReference type="SUPFAM" id="SSF52833">
    <property type="entry name" value="Thioredoxin-like"/>
    <property type="match status" value="1"/>
</dbReference>
<protein>
    <recommendedName>
        <fullName evidence="1">Thioredoxin-like fold domain-containing protein</fullName>
    </recommendedName>
</protein>
<proteinExistence type="predicted"/>
<dbReference type="InterPro" id="IPR012336">
    <property type="entry name" value="Thioredoxin-like_fold"/>
</dbReference>
<feature type="domain" description="Thioredoxin-like fold" evidence="1">
    <location>
        <begin position="18"/>
        <end position="113"/>
    </location>
</feature>
<dbReference type="InterPro" id="IPR036249">
    <property type="entry name" value="Thioredoxin-like_sf"/>
</dbReference>
<dbReference type="Pfam" id="PF13410">
    <property type="entry name" value="GST_C_2"/>
    <property type="match status" value="1"/>
</dbReference>
<dbReference type="InterPro" id="IPR040079">
    <property type="entry name" value="Glutathione_S-Trfase"/>
</dbReference>
<sequence>MLTLLSFPGDDRHASFSPFCLKAMCLLGMSGQDWEPSFTTDPSKMPYGRLPVLKTAEALIPDSGRIQVWLEGRGAGFDDALSEGEKAHSHALVRMVEEGLRYGLVHDRWVRDECWKVTRDQFFGALPVPLRGTIAGTARKRIRRMLDMQGTGQFSEADRLDRMARDLEAIRETLGNTDYLFGPAPSAADAAIVPVLDMIRTLPCATELRALVRDDERIGAYLDRASATLYPS</sequence>
<dbReference type="InterPro" id="IPR026928">
    <property type="entry name" value="FAX/IsoI-like"/>
</dbReference>
<reference evidence="2 4" key="1">
    <citation type="submission" date="2015-04" db="EMBL/GenBank/DDBJ databases">
        <title>The draft genome sequence of Roseovarius indicus B108T.</title>
        <authorList>
            <person name="Li G."/>
            <person name="Lai Q."/>
            <person name="Shao Z."/>
            <person name="Yan P."/>
        </authorList>
    </citation>
    <scope>NUCLEOTIDE SEQUENCE [LARGE SCALE GENOMIC DNA]</scope>
    <source>
        <strain evidence="2 4">B108</strain>
    </source>
</reference>
<dbReference type="AlphaFoldDB" id="A0A0T5PF03"/>
<dbReference type="SFLD" id="SFLDG01180">
    <property type="entry name" value="SUF1"/>
    <property type="match status" value="1"/>
</dbReference>
<dbReference type="GO" id="GO:0005737">
    <property type="term" value="C:cytoplasm"/>
    <property type="evidence" value="ECO:0007669"/>
    <property type="project" value="TreeGrafter"/>
</dbReference>
<name>A0A0T5PF03_9RHOB</name>
<organism evidence="2 4">
    <name type="scientific">Roseovarius indicus</name>
    <dbReference type="NCBI Taxonomy" id="540747"/>
    <lineage>
        <taxon>Bacteria</taxon>
        <taxon>Pseudomonadati</taxon>
        <taxon>Pseudomonadota</taxon>
        <taxon>Alphaproteobacteria</taxon>
        <taxon>Rhodobacterales</taxon>
        <taxon>Roseobacteraceae</taxon>
        <taxon>Roseovarius</taxon>
    </lineage>
</organism>
<dbReference type="SUPFAM" id="SSF47616">
    <property type="entry name" value="GST C-terminal domain-like"/>
    <property type="match status" value="1"/>
</dbReference>
<dbReference type="KEGG" id="rid:RIdsm_04895"/>
<dbReference type="Pfam" id="PF17172">
    <property type="entry name" value="GST_N_4"/>
    <property type="match status" value="1"/>
</dbReference>
<evidence type="ECO:0000313" key="2">
    <source>
        <dbReference type="EMBL" id="KRS19612.1"/>
    </source>
</evidence>
<dbReference type="OrthoDB" id="7664269at2"/>
<dbReference type="SFLD" id="SFLDG01200">
    <property type="entry name" value="SUF1.1"/>
    <property type="match status" value="1"/>
</dbReference>
<dbReference type="EMBL" id="CP031598">
    <property type="protein sequence ID" value="QEW29053.1"/>
    <property type="molecule type" value="Genomic_DNA"/>
</dbReference>
<dbReference type="Proteomes" id="UP000325785">
    <property type="component" value="Chromosome"/>
</dbReference>
<dbReference type="EMBL" id="LAXI01000001">
    <property type="protein sequence ID" value="KRS19612.1"/>
    <property type="molecule type" value="Genomic_DNA"/>
</dbReference>
<accession>A0A0T5PF03</accession>